<feature type="region of interest" description="Disordered" evidence="1">
    <location>
        <begin position="1"/>
        <end position="64"/>
    </location>
</feature>
<dbReference type="AlphaFoldDB" id="A0A9P4J669"/>
<protein>
    <submittedName>
        <fullName evidence="2">Uncharacterized protein</fullName>
    </submittedName>
</protein>
<feature type="compositionally biased region" description="Low complexity" evidence="1">
    <location>
        <begin position="1"/>
        <end position="31"/>
    </location>
</feature>
<dbReference type="OrthoDB" id="4157208at2759"/>
<sequence length="131" mass="14092">MSTSQSTAGSAFNSSSSLSSMSSFNTHSNQSPVMDQQNAPRLNSAPLPSPSQTGQSNYFEAFRTQMQVEQQQVQAQQGYQQMGQNMSQNCGAGPQGSPETASFLNNLNLVAEAAKRAQMACLMRDFGEVEL</sequence>
<gene>
    <name evidence="2" type="ORF">K461DRAFT_291731</name>
</gene>
<name>A0A9P4J669_9PEZI</name>
<feature type="compositionally biased region" description="Polar residues" evidence="1">
    <location>
        <begin position="32"/>
        <end position="41"/>
    </location>
</feature>
<evidence type="ECO:0000313" key="3">
    <source>
        <dbReference type="Proteomes" id="UP000799439"/>
    </source>
</evidence>
<reference evidence="2" key="1">
    <citation type="journal article" date="2020" name="Stud. Mycol.">
        <title>101 Dothideomycetes genomes: a test case for predicting lifestyles and emergence of pathogens.</title>
        <authorList>
            <person name="Haridas S."/>
            <person name="Albert R."/>
            <person name="Binder M."/>
            <person name="Bloem J."/>
            <person name="Labutti K."/>
            <person name="Salamov A."/>
            <person name="Andreopoulos B."/>
            <person name="Baker S."/>
            <person name="Barry K."/>
            <person name="Bills G."/>
            <person name="Bluhm B."/>
            <person name="Cannon C."/>
            <person name="Castanera R."/>
            <person name="Culley D."/>
            <person name="Daum C."/>
            <person name="Ezra D."/>
            <person name="Gonzalez J."/>
            <person name="Henrissat B."/>
            <person name="Kuo A."/>
            <person name="Liang C."/>
            <person name="Lipzen A."/>
            <person name="Lutzoni F."/>
            <person name="Magnuson J."/>
            <person name="Mondo S."/>
            <person name="Nolan M."/>
            <person name="Ohm R."/>
            <person name="Pangilinan J."/>
            <person name="Park H.-J."/>
            <person name="Ramirez L."/>
            <person name="Alfaro M."/>
            <person name="Sun H."/>
            <person name="Tritt A."/>
            <person name="Yoshinaga Y."/>
            <person name="Zwiers L.-H."/>
            <person name="Turgeon B."/>
            <person name="Goodwin S."/>
            <person name="Spatafora J."/>
            <person name="Crous P."/>
            <person name="Grigoriev I."/>
        </authorList>
    </citation>
    <scope>NUCLEOTIDE SEQUENCE</scope>
    <source>
        <strain evidence="2">CBS 260.36</strain>
    </source>
</reference>
<accession>A0A9P4J669</accession>
<dbReference type="Proteomes" id="UP000799439">
    <property type="component" value="Unassembled WGS sequence"/>
</dbReference>
<comment type="caution">
    <text evidence="2">The sequence shown here is derived from an EMBL/GenBank/DDBJ whole genome shotgun (WGS) entry which is preliminary data.</text>
</comment>
<proteinExistence type="predicted"/>
<dbReference type="EMBL" id="ML996083">
    <property type="protein sequence ID" value="KAF2154820.1"/>
    <property type="molecule type" value="Genomic_DNA"/>
</dbReference>
<evidence type="ECO:0000256" key="1">
    <source>
        <dbReference type="SAM" id="MobiDB-lite"/>
    </source>
</evidence>
<keyword evidence="3" id="KW-1185">Reference proteome</keyword>
<organism evidence="2 3">
    <name type="scientific">Myriangium duriaei CBS 260.36</name>
    <dbReference type="NCBI Taxonomy" id="1168546"/>
    <lineage>
        <taxon>Eukaryota</taxon>
        <taxon>Fungi</taxon>
        <taxon>Dikarya</taxon>
        <taxon>Ascomycota</taxon>
        <taxon>Pezizomycotina</taxon>
        <taxon>Dothideomycetes</taxon>
        <taxon>Dothideomycetidae</taxon>
        <taxon>Myriangiales</taxon>
        <taxon>Myriangiaceae</taxon>
        <taxon>Myriangium</taxon>
    </lineage>
</organism>
<evidence type="ECO:0000313" key="2">
    <source>
        <dbReference type="EMBL" id="KAF2154820.1"/>
    </source>
</evidence>